<dbReference type="EC" id="5.2.1.8" evidence="3"/>
<gene>
    <name evidence="6" type="ORF">CVT63_08415</name>
</gene>
<evidence type="ECO:0000256" key="1">
    <source>
        <dbReference type="ARBA" id="ARBA00023110"/>
    </source>
</evidence>
<dbReference type="PROSITE" id="PS50072">
    <property type="entry name" value="CSA_PPIASE_2"/>
    <property type="match status" value="1"/>
</dbReference>
<comment type="similarity">
    <text evidence="3">Belongs to the cyclophilin-type PPIase family.</text>
</comment>
<proteinExistence type="inferred from homology"/>
<name>A0A2N3G1M0_9ACTN</name>
<feature type="domain" description="PPIase cyclophilin-type" evidence="5">
    <location>
        <begin position="15"/>
        <end position="85"/>
    </location>
</feature>
<dbReference type="InterPro" id="IPR029000">
    <property type="entry name" value="Cyclophilin-like_dom_sf"/>
</dbReference>
<dbReference type="Pfam" id="PF00160">
    <property type="entry name" value="Pro_isomerase"/>
    <property type="match status" value="1"/>
</dbReference>
<evidence type="ECO:0000256" key="3">
    <source>
        <dbReference type="RuleBase" id="RU363019"/>
    </source>
</evidence>
<evidence type="ECO:0000313" key="6">
    <source>
        <dbReference type="EMBL" id="PKQ26615.1"/>
    </source>
</evidence>
<keyword evidence="1 3" id="KW-0697">Rotamase</keyword>
<dbReference type="EMBL" id="PHEX01000129">
    <property type="protein sequence ID" value="PKQ26615.1"/>
    <property type="molecule type" value="Genomic_DNA"/>
</dbReference>
<dbReference type="PRINTS" id="PR00153">
    <property type="entry name" value="CSAPPISMRASE"/>
</dbReference>
<dbReference type="InterPro" id="IPR044665">
    <property type="entry name" value="E_coli_cyclophilin_A-like"/>
</dbReference>
<evidence type="ECO:0000256" key="4">
    <source>
        <dbReference type="SAM" id="MobiDB-lite"/>
    </source>
</evidence>
<evidence type="ECO:0000313" key="7">
    <source>
        <dbReference type="Proteomes" id="UP000233654"/>
    </source>
</evidence>
<dbReference type="PANTHER" id="PTHR43246">
    <property type="entry name" value="PEPTIDYL-PROLYL CIS-TRANS ISOMERASE CYP38, CHLOROPLASTIC"/>
    <property type="match status" value="1"/>
</dbReference>
<feature type="non-terminal residue" evidence="6">
    <location>
        <position position="85"/>
    </location>
</feature>
<dbReference type="SUPFAM" id="SSF50891">
    <property type="entry name" value="Cyclophilin-like"/>
    <property type="match status" value="1"/>
</dbReference>
<reference evidence="6 7" key="1">
    <citation type="journal article" date="2017" name="ISME J.">
        <title>Potential for microbial H2 and metal transformations associated with novel bacteria and archaea in deep terrestrial subsurface sediments.</title>
        <authorList>
            <person name="Hernsdorf A.W."/>
            <person name="Amano Y."/>
            <person name="Miyakawa K."/>
            <person name="Ise K."/>
            <person name="Suzuki Y."/>
            <person name="Anantharaman K."/>
            <person name="Probst A."/>
            <person name="Burstein D."/>
            <person name="Thomas B.C."/>
            <person name="Banfield J.F."/>
        </authorList>
    </citation>
    <scope>NUCLEOTIDE SEQUENCE [LARGE SCALE GENOMIC DNA]</scope>
    <source>
        <strain evidence="6">HGW-Actinobacteria-3</strain>
    </source>
</reference>
<dbReference type="Proteomes" id="UP000233654">
    <property type="component" value="Unassembled WGS sequence"/>
</dbReference>
<dbReference type="GO" id="GO:0003755">
    <property type="term" value="F:peptidyl-prolyl cis-trans isomerase activity"/>
    <property type="evidence" value="ECO:0007669"/>
    <property type="project" value="UniProtKB-UniRule"/>
</dbReference>
<keyword evidence="2 3" id="KW-0413">Isomerase</keyword>
<comment type="function">
    <text evidence="3">PPIases accelerate the folding of proteins. It catalyzes the cis-trans isomerization of proline imidic peptide bonds in oligopeptides.</text>
</comment>
<comment type="catalytic activity">
    <reaction evidence="3">
        <text>[protein]-peptidylproline (omega=180) = [protein]-peptidylproline (omega=0)</text>
        <dbReference type="Rhea" id="RHEA:16237"/>
        <dbReference type="Rhea" id="RHEA-COMP:10747"/>
        <dbReference type="Rhea" id="RHEA-COMP:10748"/>
        <dbReference type="ChEBI" id="CHEBI:83833"/>
        <dbReference type="ChEBI" id="CHEBI:83834"/>
        <dbReference type="EC" id="5.2.1.8"/>
    </reaction>
</comment>
<feature type="region of interest" description="Disordered" evidence="4">
    <location>
        <begin position="65"/>
        <end position="85"/>
    </location>
</feature>
<sequence length="85" mass="9320">MLAANAHAEPTVQINTSLGTIEVELDSEKAPKTVANFLEYIKSGHYSGTIFHRTIRRFMIQGGGMTQDMQEKPARAAIENEADNG</sequence>
<dbReference type="InterPro" id="IPR002130">
    <property type="entry name" value="Cyclophilin-type_PPIase_dom"/>
</dbReference>
<evidence type="ECO:0000259" key="5">
    <source>
        <dbReference type="PROSITE" id="PS50072"/>
    </source>
</evidence>
<protein>
    <recommendedName>
        <fullName evidence="3">Peptidyl-prolyl cis-trans isomerase</fullName>
        <shortName evidence="3">PPIase</shortName>
        <ecNumber evidence="3">5.2.1.8</ecNumber>
    </recommendedName>
</protein>
<dbReference type="Gene3D" id="2.40.100.10">
    <property type="entry name" value="Cyclophilin-like"/>
    <property type="match status" value="1"/>
</dbReference>
<accession>A0A2N3G1M0</accession>
<organism evidence="6 7">
    <name type="scientific">Candidatus Anoxymicrobium japonicum</name>
    <dbReference type="NCBI Taxonomy" id="2013648"/>
    <lineage>
        <taxon>Bacteria</taxon>
        <taxon>Bacillati</taxon>
        <taxon>Actinomycetota</taxon>
        <taxon>Candidatus Geothermincolia</taxon>
        <taxon>Candidatus Geothermincolales</taxon>
        <taxon>Candidatus Anoxymicrobiaceae</taxon>
        <taxon>Candidatus Anoxymicrobium</taxon>
    </lineage>
</organism>
<evidence type="ECO:0000256" key="2">
    <source>
        <dbReference type="ARBA" id="ARBA00023235"/>
    </source>
</evidence>
<comment type="caution">
    <text evidence="6">The sequence shown here is derived from an EMBL/GenBank/DDBJ whole genome shotgun (WGS) entry which is preliminary data.</text>
</comment>
<dbReference type="AlphaFoldDB" id="A0A2N3G1M0"/>